<dbReference type="AlphaFoldDB" id="A0A1W2TB59"/>
<dbReference type="PANTHER" id="PTHR33365">
    <property type="entry name" value="YALI0B05434P"/>
    <property type="match status" value="1"/>
</dbReference>
<sequence>MLEAVTEKVRGSLSSDDALGQNESLLSEHSRDAPYNRPKKRTRHLCPWVSGVIALIVSNILTATLCFAYFKHGNHLLKWTSAYSPVLDQLDIARSLRNLHIPLIPNATDPRDIYRLPPSPAVDEAWDRITRVNLISVSEDEVRGLGKDPSLAIRAPESWWSGSWGDGYLGQIDVFHQIHCLNMLRQGLVTNYNYYWGRRYGLAPPLAFGMHLNHCLGTLLENLMCHADVDVVTFNWREGQPDPFPDFAVAKQCRDFDAVARWQRERQVGDVIDRWKALEKPPGAKQRQMPPGLADVDPKGDGEVDGVRVLRLADLPAECQAKAKAEA</sequence>
<name>A0A1W2TB59_ROSNE</name>
<keyword evidence="5" id="KW-1185">Reference proteome</keyword>
<comment type="similarity">
    <text evidence="1">Belongs to the ustYa family.</text>
</comment>
<dbReference type="OrthoDB" id="3687641at2759"/>
<evidence type="ECO:0000256" key="3">
    <source>
        <dbReference type="SAM" id="Phobius"/>
    </source>
</evidence>
<feature type="transmembrane region" description="Helical" evidence="3">
    <location>
        <begin position="45"/>
        <end position="70"/>
    </location>
</feature>
<proteinExistence type="inferred from homology"/>
<feature type="region of interest" description="Disordered" evidence="2">
    <location>
        <begin position="280"/>
        <end position="301"/>
    </location>
</feature>
<dbReference type="STRING" id="77044.A0A1W2TB59"/>
<organism evidence="4">
    <name type="scientific">Rosellinia necatrix</name>
    <name type="common">White root-rot fungus</name>
    <dbReference type="NCBI Taxonomy" id="77044"/>
    <lineage>
        <taxon>Eukaryota</taxon>
        <taxon>Fungi</taxon>
        <taxon>Dikarya</taxon>
        <taxon>Ascomycota</taxon>
        <taxon>Pezizomycotina</taxon>
        <taxon>Sordariomycetes</taxon>
        <taxon>Xylariomycetidae</taxon>
        <taxon>Xylariales</taxon>
        <taxon>Xylariaceae</taxon>
        <taxon>Rosellinia</taxon>
    </lineage>
</organism>
<dbReference type="GO" id="GO:0043386">
    <property type="term" value="P:mycotoxin biosynthetic process"/>
    <property type="evidence" value="ECO:0007669"/>
    <property type="project" value="InterPro"/>
</dbReference>
<dbReference type="Proteomes" id="UP000054516">
    <property type="component" value="Unassembled WGS sequence"/>
</dbReference>
<dbReference type="Pfam" id="PF11807">
    <property type="entry name" value="UstYa"/>
    <property type="match status" value="1"/>
</dbReference>
<dbReference type="OMA" id="RTHISHC"/>
<dbReference type="PANTHER" id="PTHR33365:SF14">
    <property type="entry name" value="TAT PATHWAY SIGNAL SEQUENCE"/>
    <property type="match status" value="1"/>
</dbReference>
<protein>
    <submittedName>
        <fullName evidence="4">Putative tat pathway signal sequence protein</fullName>
    </submittedName>
</protein>
<reference evidence="4" key="1">
    <citation type="submission" date="2016-03" db="EMBL/GenBank/DDBJ databases">
        <title>Draft genome sequence of Rosellinia necatrix.</title>
        <authorList>
            <person name="Kanematsu S."/>
        </authorList>
    </citation>
    <scope>NUCLEOTIDE SEQUENCE [LARGE SCALE GENOMIC DNA]</scope>
    <source>
        <strain evidence="4">W97</strain>
    </source>
</reference>
<keyword evidence="3" id="KW-0472">Membrane</keyword>
<evidence type="ECO:0000313" key="5">
    <source>
        <dbReference type="Proteomes" id="UP000054516"/>
    </source>
</evidence>
<dbReference type="InterPro" id="IPR021765">
    <property type="entry name" value="UstYa-like"/>
</dbReference>
<evidence type="ECO:0000256" key="1">
    <source>
        <dbReference type="ARBA" id="ARBA00035112"/>
    </source>
</evidence>
<evidence type="ECO:0000256" key="2">
    <source>
        <dbReference type="SAM" id="MobiDB-lite"/>
    </source>
</evidence>
<evidence type="ECO:0000313" key="4">
    <source>
        <dbReference type="EMBL" id="GAP84883.2"/>
    </source>
</evidence>
<gene>
    <name evidence="4" type="ORF">SAMD00023353_0802050</name>
</gene>
<accession>A0A1W2TB59</accession>
<dbReference type="EMBL" id="DF977453">
    <property type="protein sequence ID" value="GAP84883.2"/>
    <property type="molecule type" value="Genomic_DNA"/>
</dbReference>
<keyword evidence="3" id="KW-1133">Transmembrane helix</keyword>
<keyword evidence="3" id="KW-0812">Transmembrane</keyword>